<evidence type="ECO:0000313" key="2">
    <source>
        <dbReference type="EMBL" id="PWA10970.1"/>
    </source>
</evidence>
<name>A0A2U1K0D6_9FLAO</name>
<dbReference type="Proteomes" id="UP000245618">
    <property type="component" value="Unassembled WGS sequence"/>
</dbReference>
<dbReference type="EMBL" id="QCZH01000002">
    <property type="protein sequence ID" value="PWA10970.1"/>
    <property type="molecule type" value="Genomic_DNA"/>
</dbReference>
<evidence type="ECO:0000313" key="3">
    <source>
        <dbReference type="Proteomes" id="UP000245618"/>
    </source>
</evidence>
<gene>
    <name evidence="2" type="ORF">DB891_03825</name>
</gene>
<reference evidence="2 3" key="1">
    <citation type="submission" date="2018-04" db="EMBL/GenBank/DDBJ databases">
        <title>Flavobacterium sp. nov., isolated from glacier ice.</title>
        <authorList>
            <person name="Liu Q."/>
            <person name="Xin Y.-H."/>
        </authorList>
    </citation>
    <scope>NUCLEOTIDE SEQUENCE [LARGE SCALE GENOMIC DNA]</scope>
    <source>
        <strain evidence="2 3">LB2P30</strain>
    </source>
</reference>
<proteinExistence type="predicted"/>
<keyword evidence="3" id="KW-1185">Reference proteome</keyword>
<protein>
    <submittedName>
        <fullName evidence="2">Uncharacterized protein</fullName>
    </submittedName>
</protein>
<dbReference type="AlphaFoldDB" id="A0A2U1K0D6"/>
<feature type="region of interest" description="Disordered" evidence="1">
    <location>
        <begin position="50"/>
        <end position="70"/>
    </location>
</feature>
<sequence length="117" mass="13189">MNQNIKDSAIDVFERFPLAKEVFVTTDEQAFLKEDRARMHDKDFVKVKRSEVMSEEKETEPTKDGKPAKKSAEELIAFASTCELTEELDAILESGEKRATVVAAIAARKEVLTPKKD</sequence>
<evidence type="ECO:0000256" key="1">
    <source>
        <dbReference type="SAM" id="MobiDB-lite"/>
    </source>
</evidence>
<accession>A0A2U1K0D6</accession>
<comment type="caution">
    <text evidence="2">The sequence shown here is derived from an EMBL/GenBank/DDBJ whole genome shotgun (WGS) entry which is preliminary data.</text>
</comment>
<organism evidence="2 3">
    <name type="scientific">Flavobacterium laiguense</name>
    <dbReference type="NCBI Taxonomy" id="2169409"/>
    <lineage>
        <taxon>Bacteria</taxon>
        <taxon>Pseudomonadati</taxon>
        <taxon>Bacteroidota</taxon>
        <taxon>Flavobacteriia</taxon>
        <taxon>Flavobacteriales</taxon>
        <taxon>Flavobacteriaceae</taxon>
        <taxon>Flavobacterium</taxon>
    </lineage>
</organism>